<name>A0AAV7SJN8_PLEWA</name>
<dbReference type="EMBL" id="JANPWB010000008">
    <property type="protein sequence ID" value="KAJ1164307.1"/>
    <property type="molecule type" value="Genomic_DNA"/>
</dbReference>
<reference evidence="2" key="1">
    <citation type="journal article" date="2022" name="bioRxiv">
        <title>Sequencing and chromosome-scale assembly of the giantPleurodeles waltlgenome.</title>
        <authorList>
            <person name="Brown T."/>
            <person name="Elewa A."/>
            <person name="Iarovenko S."/>
            <person name="Subramanian E."/>
            <person name="Araus A.J."/>
            <person name="Petzold A."/>
            <person name="Susuki M."/>
            <person name="Suzuki K.-i.T."/>
            <person name="Hayashi T."/>
            <person name="Toyoda A."/>
            <person name="Oliveira C."/>
            <person name="Osipova E."/>
            <person name="Leigh N.D."/>
            <person name="Simon A."/>
            <person name="Yun M.H."/>
        </authorList>
    </citation>
    <scope>NUCLEOTIDE SEQUENCE</scope>
    <source>
        <strain evidence="2">20211129_DDA</strain>
        <tissue evidence="2">Liver</tissue>
    </source>
</reference>
<dbReference type="AlphaFoldDB" id="A0AAV7SJN8"/>
<dbReference type="Proteomes" id="UP001066276">
    <property type="component" value="Chromosome 4_2"/>
</dbReference>
<accession>A0AAV7SJN8</accession>
<evidence type="ECO:0000313" key="3">
    <source>
        <dbReference type="Proteomes" id="UP001066276"/>
    </source>
</evidence>
<evidence type="ECO:0000256" key="1">
    <source>
        <dbReference type="SAM" id="MobiDB-lite"/>
    </source>
</evidence>
<sequence length="79" mass="8187">MLIMCSSCIATAKVEDRGAGTESLETGRDRSLLEAMLQTLTEALGGGSGVPEGAQRHDPLGTARPGCGDKIEPGLRSCR</sequence>
<evidence type="ECO:0000313" key="2">
    <source>
        <dbReference type="EMBL" id="KAJ1164307.1"/>
    </source>
</evidence>
<organism evidence="2 3">
    <name type="scientific">Pleurodeles waltl</name>
    <name type="common">Iberian ribbed newt</name>
    <dbReference type="NCBI Taxonomy" id="8319"/>
    <lineage>
        <taxon>Eukaryota</taxon>
        <taxon>Metazoa</taxon>
        <taxon>Chordata</taxon>
        <taxon>Craniata</taxon>
        <taxon>Vertebrata</taxon>
        <taxon>Euteleostomi</taxon>
        <taxon>Amphibia</taxon>
        <taxon>Batrachia</taxon>
        <taxon>Caudata</taxon>
        <taxon>Salamandroidea</taxon>
        <taxon>Salamandridae</taxon>
        <taxon>Pleurodelinae</taxon>
        <taxon>Pleurodeles</taxon>
    </lineage>
</organism>
<keyword evidence="3" id="KW-1185">Reference proteome</keyword>
<proteinExistence type="predicted"/>
<feature type="region of interest" description="Disordered" evidence="1">
    <location>
        <begin position="45"/>
        <end position="79"/>
    </location>
</feature>
<protein>
    <submittedName>
        <fullName evidence="2">Uncharacterized protein</fullName>
    </submittedName>
</protein>
<comment type="caution">
    <text evidence="2">The sequence shown here is derived from an EMBL/GenBank/DDBJ whole genome shotgun (WGS) entry which is preliminary data.</text>
</comment>
<gene>
    <name evidence="2" type="ORF">NDU88_004752</name>
</gene>